<comment type="caution">
    <text evidence="1">The sequence shown here is derived from an EMBL/GenBank/DDBJ whole genome shotgun (WGS) entry which is preliminary data.</text>
</comment>
<dbReference type="InterPro" id="IPR006311">
    <property type="entry name" value="TAT_signal"/>
</dbReference>
<dbReference type="RefSeq" id="WP_253756853.1">
    <property type="nucleotide sequence ID" value="NZ_JAMZDZ010000001.1"/>
</dbReference>
<dbReference type="PROSITE" id="PS51257">
    <property type="entry name" value="PROKAR_LIPOPROTEIN"/>
    <property type="match status" value="1"/>
</dbReference>
<name>A0ABV8LL06_9ACTN</name>
<gene>
    <name evidence="1" type="ORF">ACFOZ4_10130</name>
</gene>
<sequence>MRTPDGASGTSRRDLLRALAAVGAAGALAGCDLLAGPEPDPDPLLGLLAETQALLTAYDQVIAAGSANAAKLQTIRATHEAHLTALTAMISPPSPTATPSAATAADSVADLKKAEATAAKTAYDACVATIPARATLLGEIAAARATHLAVLS</sequence>
<dbReference type="InterPro" id="IPR019546">
    <property type="entry name" value="TAT_signal_bac_arc"/>
</dbReference>
<accession>A0ABV8LL06</accession>
<dbReference type="EMBL" id="JBHSAY010000005">
    <property type="protein sequence ID" value="MFC4130959.1"/>
    <property type="molecule type" value="Genomic_DNA"/>
</dbReference>
<organism evidence="1 2">
    <name type="scientific">Hamadaea flava</name>
    <dbReference type="NCBI Taxonomy" id="1742688"/>
    <lineage>
        <taxon>Bacteria</taxon>
        <taxon>Bacillati</taxon>
        <taxon>Actinomycetota</taxon>
        <taxon>Actinomycetes</taxon>
        <taxon>Micromonosporales</taxon>
        <taxon>Micromonosporaceae</taxon>
        <taxon>Hamadaea</taxon>
    </lineage>
</organism>
<proteinExistence type="predicted"/>
<dbReference type="NCBIfam" id="TIGR01409">
    <property type="entry name" value="TAT_signal_seq"/>
    <property type="match status" value="1"/>
</dbReference>
<evidence type="ECO:0000313" key="1">
    <source>
        <dbReference type="EMBL" id="MFC4130959.1"/>
    </source>
</evidence>
<keyword evidence="2" id="KW-1185">Reference proteome</keyword>
<reference evidence="2" key="1">
    <citation type="journal article" date="2019" name="Int. J. Syst. Evol. Microbiol.">
        <title>The Global Catalogue of Microorganisms (GCM) 10K type strain sequencing project: providing services to taxonomists for standard genome sequencing and annotation.</title>
        <authorList>
            <consortium name="The Broad Institute Genomics Platform"/>
            <consortium name="The Broad Institute Genome Sequencing Center for Infectious Disease"/>
            <person name="Wu L."/>
            <person name="Ma J."/>
        </authorList>
    </citation>
    <scope>NUCLEOTIDE SEQUENCE [LARGE SCALE GENOMIC DNA]</scope>
    <source>
        <strain evidence="2">CGMCC 4.7289</strain>
    </source>
</reference>
<evidence type="ECO:0000313" key="2">
    <source>
        <dbReference type="Proteomes" id="UP001595816"/>
    </source>
</evidence>
<dbReference type="PROSITE" id="PS51318">
    <property type="entry name" value="TAT"/>
    <property type="match status" value="1"/>
</dbReference>
<protein>
    <submittedName>
        <fullName evidence="1">Twin-arginine translocation signal domain-containing protein</fullName>
    </submittedName>
</protein>
<dbReference type="Proteomes" id="UP001595816">
    <property type="component" value="Unassembled WGS sequence"/>
</dbReference>